<dbReference type="InterPro" id="IPR006135">
    <property type="entry name" value="T3SS_substrate_exporter"/>
</dbReference>
<dbReference type="PANTHER" id="PTHR30531">
    <property type="entry name" value="FLAGELLAR BIOSYNTHETIC PROTEIN FLHB"/>
    <property type="match status" value="1"/>
</dbReference>
<keyword evidence="2" id="KW-1185">Reference proteome</keyword>
<dbReference type="Pfam" id="PF01312">
    <property type="entry name" value="Bac_export_2"/>
    <property type="match status" value="1"/>
</dbReference>
<dbReference type="GO" id="GO:0009306">
    <property type="term" value="P:protein secretion"/>
    <property type="evidence" value="ECO:0007669"/>
    <property type="project" value="InterPro"/>
</dbReference>
<evidence type="ECO:0000313" key="2">
    <source>
        <dbReference type="Proteomes" id="UP000248214"/>
    </source>
</evidence>
<evidence type="ECO:0000313" key="1">
    <source>
        <dbReference type="EMBL" id="PYZ93162.1"/>
    </source>
</evidence>
<dbReference type="PANTHER" id="PTHR30531:SF12">
    <property type="entry name" value="FLAGELLAR BIOSYNTHETIC PROTEIN FLHB"/>
    <property type="match status" value="1"/>
</dbReference>
<comment type="caution">
    <text evidence="1">The sequence shown here is derived from an EMBL/GenBank/DDBJ whole genome shotgun (WGS) entry which is preliminary data.</text>
</comment>
<name>A0A323TCU1_9BACI</name>
<proteinExistence type="predicted"/>
<dbReference type="GO" id="GO:0005886">
    <property type="term" value="C:plasma membrane"/>
    <property type="evidence" value="ECO:0007669"/>
    <property type="project" value="TreeGrafter"/>
</dbReference>
<dbReference type="EMBL" id="PDOD01000002">
    <property type="protein sequence ID" value="PYZ93162.1"/>
    <property type="molecule type" value="Genomic_DNA"/>
</dbReference>
<dbReference type="SUPFAM" id="SSF160544">
    <property type="entry name" value="EscU C-terminal domain-like"/>
    <property type="match status" value="1"/>
</dbReference>
<dbReference type="Proteomes" id="UP000248214">
    <property type="component" value="Unassembled WGS sequence"/>
</dbReference>
<dbReference type="RefSeq" id="WP_110609192.1">
    <property type="nucleotide sequence ID" value="NZ_PDOD01000002.1"/>
</dbReference>
<sequence length="101" mass="11550">MSQHNSSEHFKRNSQKRAVALGYDIKKESAPTIKAKGRGFVADEILRRAAENDIPIQEDSSLVEILSQLETNDRIPENLYEVVAEVFAFIYKVDRDQLTKK</sequence>
<dbReference type="Gene3D" id="3.40.1690.10">
    <property type="entry name" value="secretion proteins EscU"/>
    <property type="match status" value="1"/>
</dbReference>
<dbReference type="InterPro" id="IPR029025">
    <property type="entry name" value="T3SS_substrate_exporter_C"/>
</dbReference>
<organism evidence="1 2">
    <name type="scientific">Salipaludibacillus keqinensis</name>
    <dbReference type="NCBI Taxonomy" id="2045207"/>
    <lineage>
        <taxon>Bacteria</taxon>
        <taxon>Bacillati</taxon>
        <taxon>Bacillota</taxon>
        <taxon>Bacilli</taxon>
        <taxon>Bacillales</taxon>
        <taxon>Bacillaceae</taxon>
    </lineage>
</organism>
<dbReference type="OrthoDB" id="5244399at2"/>
<dbReference type="AlphaFoldDB" id="A0A323TCU1"/>
<accession>A0A323TCU1</accession>
<reference evidence="1 2" key="1">
    <citation type="submission" date="2017-10" db="EMBL/GenBank/DDBJ databases">
        <title>Bacillus sp. nov., a halophilic bacterium isolated from a Keqin Lake.</title>
        <authorList>
            <person name="Wang H."/>
        </authorList>
    </citation>
    <scope>NUCLEOTIDE SEQUENCE [LARGE SCALE GENOMIC DNA]</scope>
    <source>
        <strain evidence="1 2">KQ-12</strain>
    </source>
</reference>
<gene>
    <name evidence="1" type="ORF">CR194_08155</name>
</gene>
<protein>
    <recommendedName>
        <fullName evidence="3">Type III secretion system protein</fullName>
    </recommendedName>
</protein>
<evidence type="ECO:0008006" key="3">
    <source>
        <dbReference type="Google" id="ProtNLM"/>
    </source>
</evidence>